<feature type="transmembrane region" description="Helical" evidence="1">
    <location>
        <begin position="473"/>
        <end position="493"/>
    </location>
</feature>
<keyword evidence="1" id="KW-0472">Membrane</keyword>
<dbReference type="Proteomes" id="UP000443423">
    <property type="component" value="Unassembled WGS sequence"/>
</dbReference>
<protein>
    <submittedName>
        <fullName evidence="2">Uncharacterized protein</fullName>
    </submittedName>
</protein>
<feature type="transmembrane region" description="Helical" evidence="1">
    <location>
        <begin position="104"/>
        <end position="126"/>
    </location>
</feature>
<dbReference type="EMBL" id="WKJQ01000001">
    <property type="protein sequence ID" value="MRW96348.1"/>
    <property type="molecule type" value="Genomic_DNA"/>
</dbReference>
<feature type="transmembrane region" description="Helical" evidence="1">
    <location>
        <begin position="443"/>
        <end position="461"/>
    </location>
</feature>
<feature type="transmembrane region" description="Helical" evidence="1">
    <location>
        <begin position="549"/>
        <end position="568"/>
    </location>
</feature>
<proteinExistence type="predicted"/>
<feature type="transmembrane region" description="Helical" evidence="1">
    <location>
        <begin position="290"/>
        <end position="310"/>
    </location>
</feature>
<accession>A0A6A8G6V1</accession>
<sequence>MSAARFTGVLRWARRFWSGFTSNRLLGTVTVTAVTWNSLPTFTSVPILGVLARGLAEIQSALPSSGISFGLSVLLLAILIASYLPRIYLDVFAAPVRDHLRVQAVLSGHAFVTAVVAYALFLSTAYNGLPFGLTGVPSWTLSAVAFAGIPVVLLTLQSVESRSLENPDNYFTRPLVFLSGDENPREATREGFEPYQNDTRMNQLVSLFVPIAGATAYTFPATFFGAFAGALNLYYPVLESVAFVGIVGTWVLQSERTPAPESRLGAGLKSATAVDTGFYRQIQTATNPKAWGAFGLLFFGVLLSVIPLLLGSSFHTPIDAFAPDTLLAAYRDVFRLHTLEAAGYAGEKTGDFVVWVGLTVTPFLVVCYGLWYWYHTARRLPSMLYEGGESQFSQKFTARARHPPVSRPRGYFLPLTIPVWAWLEHRFTWGESFISLPVASNDFGFLIVWTLGVVVVGWSMVSTWKRQPEPSAGFLLELVVPLAVLFLTVLDFSQDKFTELGGTAFIFVLTILVFHGNNLLDRLYEFPPWKRTLIVCTFSGSFGFSVGEYFEPFVGVAAGLALFGVLVAEGKMHDFEEASDEDSMSDG</sequence>
<feature type="transmembrane region" description="Helical" evidence="1">
    <location>
        <begin position="67"/>
        <end position="84"/>
    </location>
</feature>
<evidence type="ECO:0000313" key="3">
    <source>
        <dbReference type="Proteomes" id="UP000443423"/>
    </source>
</evidence>
<feature type="transmembrane region" description="Helical" evidence="1">
    <location>
        <begin position="204"/>
        <end position="227"/>
    </location>
</feature>
<comment type="caution">
    <text evidence="2">The sequence shown here is derived from an EMBL/GenBank/DDBJ whole genome shotgun (WGS) entry which is preliminary data.</text>
</comment>
<keyword evidence="1" id="KW-0812">Transmembrane</keyword>
<feature type="transmembrane region" description="Helical" evidence="1">
    <location>
        <begin position="352"/>
        <end position="374"/>
    </location>
</feature>
<feature type="transmembrane region" description="Helical" evidence="1">
    <location>
        <begin position="500"/>
        <end position="520"/>
    </location>
</feature>
<organism evidence="2 3">
    <name type="scientific">Haloferax marinum</name>
    <dbReference type="NCBI Taxonomy" id="2666143"/>
    <lineage>
        <taxon>Archaea</taxon>
        <taxon>Methanobacteriati</taxon>
        <taxon>Methanobacteriota</taxon>
        <taxon>Stenosarchaea group</taxon>
        <taxon>Halobacteria</taxon>
        <taxon>Halobacteriales</taxon>
        <taxon>Haloferacaceae</taxon>
        <taxon>Haloferax</taxon>
    </lineage>
</organism>
<name>A0A6A8G6V1_9EURY</name>
<evidence type="ECO:0000313" key="2">
    <source>
        <dbReference type="EMBL" id="MRW96348.1"/>
    </source>
</evidence>
<gene>
    <name evidence="2" type="ORF">GJR99_07155</name>
</gene>
<evidence type="ECO:0000256" key="1">
    <source>
        <dbReference type="SAM" id="Phobius"/>
    </source>
</evidence>
<keyword evidence="1" id="KW-1133">Transmembrane helix</keyword>
<feature type="transmembrane region" description="Helical" evidence="1">
    <location>
        <begin position="233"/>
        <end position="252"/>
    </location>
</feature>
<dbReference type="AlphaFoldDB" id="A0A6A8G6V1"/>
<dbReference type="RefSeq" id="WP_151110664.1">
    <property type="nucleotide sequence ID" value="NZ_WKJQ01000001.1"/>
</dbReference>
<dbReference type="OrthoDB" id="307256at2157"/>
<reference evidence="2 3" key="1">
    <citation type="submission" date="2019-11" db="EMBL/GenBank/DDBJ databases">
        <title>Whole genome sequence of Haloferax sp. MBLA0078.</title>
        <authorList>
            <person name="Seo M.-J."/>
            <person name="Cho E.-S."/>
        </authorList>
    </citation>
    <scope>NUCLEOTIDE SEQUENCE [LARGE SCALE GENOMIC DNA]</scope>
    <source>
        <strain evidence="2 3">MBLA0078</strain>
    </source>
</reference>
<feature type="transmembrane region" description="Helical" evidence="1">
    <location>
        <begin position="138"/>
        <end position="156"/>
    </location>
</feature>
<keyword evidence="3" id="KW-1185">Reference proteome</keyword>